<protein>
    <submittedName>
        <fullName evidence="2">Uncharacterized protein</fullName>
    </submittedName>
</protein>
<evidence type="ECO:0000256" key="1">
    <source>
        <dbReference type="SAM" id="MobiDB-lite"/>
    </source>
</evidence>
<feature type="compositionally biased region" description="Polar residues" evidence="1">
    <location>
        <begin position="29"/>
        <end position="43"/>
    </location>
</feature>
<gene>
    <name evidence="2" type="ORF">DILT_LOCUS16075</name>
</gene>
<evidence type="ECO:0000313" key="2">
    <source>
        <dbReference type="EMBL" id="VDN32831.1"/>
    </source>
</evidence>
<proteinExistence type="predicted"/>
<dbReference type="EMBL" id="UYRU01082770">
    <property type="protein sequence ID" value="VDN32831.1"/>
    <property type="molecule type" value="Genomic_DNA"/>
</dbReference>
<keyword evidence="3" id="KW-1185">Reference proteome</keyword>
<dbReference type="Proteomes" id="UP000281553">
    <property type="component" value="Unassembled WGS sequence"/>
</dbReference>
<accession>A0A3P7NQL0</accession>
<feature type="compositionally biased region" description="Basic and acidic residues" evidence="1">
    <location>
        <begin position="72"/>
        <end position="84"/>
    </location>
</feature>
<name>A0A3P7NQL0_DIBLA</name>
<feature type="region of interest" description="Disordered" evidence="1">
    <location>
        <begin position="1"/>
        <end position="90"/>
    </location>
</feature>
<evidence type="ECO:0000313" key="3">
    <source>
        <dbReference type="Proteomes" id="UP000281553"/>
    </source>
</evidence>
<dbReference type="AlphaFoldDB" id="A0A3P7NQL0"/>
<reference evidence="2 3" key="1">
    <citation type="submission" date="2018-11" db="EMBL/GenBank/DDBJ databases">
        <authorList>
            <consortium name="Pathogen Informatics"/>
        </authorList>
    </citation>
    <scope>NUCLEOTIDE SEQUENCE [LARGE SCALE GENOMIC DNA]</scope>
</reference>
<sequence>MRHTVHHCAVPSGLYSPPTNPLNAVTVRGSLQYSETGSGTSTPPREEHLKNEPNQQADLHSPVVGHLLTSNKNHEDVDSPERVSRLSRML</sequence>
<organism evidence="2 3">
    <name type="scientific">Dibothriocephalus latus</name>
    <name type="common">Fish tapeworm</name>
    <name type="synonym">Diphyllobothrium latum</name>
    <dbReference type="NCBI Taxonomy" id="60516"/>
    <lineage>
        <taxon>Eukaryota</taxon>
        <taxon>Metazoa</taxon>
        <taxon>Spiralia</taxon>
        <taxon>Lophotrochozoa</taxon>
        <taxon>Platyhelminthes</taxon>
        <taxon>Cestoda</taxon>
        <taxon>Eucestoda</taxon>
        <taxon>Diphyllobothriidea</taxon>
        <taxon>Diphyllobothriidae</taxon>
        <taxon>Dibothriocephalus</taxon>
    </lineage>
</organism>